<proteinExistence type="predicted"/>
<dbReference type="Proteomes" id="UP000324222">
    <property type="component" value="Unassembled WGS sequence"/>
</dbReference>
<gene>
    <name evidence="1" type="ORF">E2C01_047606</name>
</gene>
<keyword evidence="2" id="KW-1185">Reference proteome</keyword>
<protein>
    <submittedName>
        <fullName evidence="1">Uncharacterized protein</fullName>
    </submittedName>
</protein>
<name>A0A5B7G9C6_PORTR</name>
<evidence type="ECO:0000313" key="1">
    <source>
        <dbReference type="EMBL" id="MPC53708.1"/>
    </source>
</evidence>
<sequence length="97" mass="10725">MENDKSNSPLTLLHCPLLSCGSADQQYTFRQTVGHGSAMYSWLHAQVKESFTFILLFAKKVIIRTTDQQTHLTLFLGVSLSITRAGVAARHTCIGKS</sequence>
<organism evidence="1 2">
    <name type="scientific">Portunus trituberculatus</name>
    <name type="common">Swimming crab</name>
    <name type="synonym">Neptunus trituberculatus</name>
    <dbReference type="NCBI Taxonomy" id="210409"/>
    <lineage>
        <taxon>Eukaryota</taxon>
        <taxon>Metazoa</taxon>
        <taxon>Ecdysozoa</taxon>
        <taxon>Arthropoda</taxon>
        <taxon>Crustacea</taxon>
        <taxon>Multicrustacea</taxon>
        <taxon>Malacostraca</taxon>
        <taxon>Eumalacostraca</taxon>
        <taxon>Eucarida</taxon>
        <taxon>Decapoda</taxon>
        <taxon>Pleocyemata</taxon>
        <taxon>Brachyura</taxon>
        <taxon>Eubrachyura</taxon>
        <taxon>Portunoidea</taxon>
        <taxon>Portunidae</taxon>
        <taxon>Portuninae</taxon>
        <taxon>Portunus</taxon>
    </lineage>
</organism>
<dbReference type="AlphaFoldDB" id="A0A5B7G9C6"/>
<reference evidence="1 2" key="1">
    <citation type="submission" date="2019-05" db="EMBL/GenBank/DDBJ databases">
        <title>Another draft genome of Portunus trituberculatus and its Hox gene families provides insights of decapod evolution.</title>
        <authorList>
            <person name="Jeong J.-H."/>
            <person name="Song I."/>
            <person name="Kim S."/>
            <person name="Choi T."/>
            <person name="Kim D."/>
            <person name="Ryu S."/>
            <person name="Kim W."/>
        </authorList>
    </citation>
    <scope>NUCLEOTIDE SEQUENCE [LARGE SCALE GENOMIC DNA]</scope>
    <source>
        <tissue evidence="1">Muscle</tissue>
    </source>
</reference>
<evidence type="ECO:0000313" key="2">
    <source>
        <dbReference type="Proteomes" id="UP000324222"/>
    </source>
</evidence>
<accession>A0A5B7G9C6</accession>
<comment type="caution">
    <text evidence="1">The sequence shown here is derived from an EMBL/GenBank/DDBJ whole genome shotgun (WGS) entry which is preliminary data.</text>
</comment>
<dbReference type="EMBL" id="VSRR010011824">
    <property type="protein sequence ID" value="MPC53708.1"/>
    <property type="molecule type" value="Genomic_DNA"/>
</dbReference>